<dbReference type="PROSITE" id="PS51736">
    <property type="entry name" value="RECOMBINASES_3"/>
    <property type="match status" value="1"/>
</dbReference>
<dbReference type="EMBL" id="BPQI01000158">
    <property type="protein sequence ID" value="GJD58594.1"/>
    <property type="molecule type" value="Genomic_DNA"/>
</dbReference>
<dbReference type="InterPro" id="IPR009057">
    <property type="entry name" value="Homeodomain-like_sf"/>
</dbReference>
<evidence type="ECO:0000256" key="6">
    <source>
        <dbReference type="PIRSR" id="PIRSR606118-50"/>
    </source>
</evidence>
<sequence>MKIGYARVSTDDQSLDLQRDALLRAGCEAVFEDCGMSGAAKKRAGLDAALAKVAAGDVLVVWKLDRLGRSLPHLIEIIHQLSARGAGFASVSESIDTTTAGGKLVFHLMGALAEFERSLIVERVNAGIAAAKRRGKHVGRPPKLTAEQVSHAREAIEGGSQTPAGMAAVLGVDHSTLWRALRKHPAPTTYAADRRAALGSRLDQHQKAMTAASARAEA</sequence>
<dbReference type="PROSITE" id="PS00398">
    <property type="entry name" value="RECOMBINASES_2"/>
    <property type="match status" value="1"/>
</dbReference>
<feature type="active site" description="O-(5'-phospho-DNA)-serine intermediate" evidence="6 7">
    <location>
        <position position="9"/>
    </location>
</feature>
<dbReference type="AlphaFoldDB" id="A0A564G5E2"/>
<proteinExistence type="inferred from homology"/>
<dbReference type="Gene3D" id="1.10.10.60">
    <property type="entry name" value="Homeodomain-like"/>
    <property type="match status" value="1"/>
</dbReference>
<dbReference type="InterPro" id="IPR036162">
    <property type="entry name" value="Resolvase-like_N_sf"/>
</dbReference>
<keyword evidence="5" id="KW-0233">DNA recombination</keyword>
<keyword evidence="2" id="KW-0229">DNA integration</keyword>
<keyword evidence="12" id="KW-1185">Reference proteome</keyword>
<feature type="domain" description="Resolvase/invertase-type recombinase catalytic" evidence="8">
    <location>
        <begin position="1"/>
        <end position="135"/>
    </location>
</feature>
<evidence type="ECO:0000259" key="8">
    <source>
        <dbReference type="PROSITE" id="PS51736"/>
    </source>
</evidence>
<dbReference type="RefSeq" id="WP_003607317.1">
    <property type="nucleotide sequence ID" value="NZ_BPQI01000158.1"/>
</dbReference>
<dbReference type="FunFam" id="3.40.50.1390:FF:000001">
    <property type="entry name" value="DNA recombinase"/>
    <property type="match status" value="1"/>
</dbReference>
<dbReference type="SUPFAM" id="SSF53041">
    <property type="entry name" value="Resolvase-like"/>
    <property type="match status" value="1"/>
</dbReference>
<keyword evidence="3" id="KW-0230">DNA invertase</keyword>
<dbReference type="CDD" id="cd03768">
    <property type="entry name" value="SR_ResInv"/>
    <property type="match status" value="1"/>
</dbReference>
<comment type="similarity">
    <text evidence="1">Belongs to the site-specific recombinase resolvase family.</text>
</comment>
<evidence type="ECO:0000313" key="12">
    <source>
        <dbReference type="Proteomes" id="UP001055303"/>
    </source>
</evidence>
<dbReference type="Proteomes" id="UP000401717">
    <property type="component" value="Unassembled WGS sequence"/>
</dbReference>
<dbReference type="Pfam" id="PF00239">
    <property type="entry name" value="Resolvase"/>
    <property type="match status" value="1"/>
</dbReference>
<dbReference type="PANTHER" id="PTHR30461">
    <property type="entry name" value="DNA-INVERTASE FROM LAMBDOID PROPHAGE"/>
    <property type="match status" value="1"/>
</dbReference>
<reference evidence="9" key="3">
    <citation type="submission" date="2021-08" db="EMBL/GenBank/DDBJ databases">
        <authorList>
            <person name="Tani A."/>
            <person name="Ola A."/>
            <person name="Ogura Y."/>
            <person name="Katsura K."/>
            <person name="Hayashi T."/>
        </authorList>
    </citation>
    <scope>NUCLEOTIDE SEQUENCE</scope>
    <source>
        <strain evidence="9">DSM 22415</strain>
    </source>
</reference>
<dbReference type="EMBL" id="CABFVH010000058">
    <property type="protein sequence ID" value="VUF15527.1"/>
    <property type="molecule type" value="Genomic_DNA"/>
</dbReference>
<evidence type="ECO:0000256" key="7">
    <source>
        <dbReference type="PROSITE-ProRule" id="PRU10137"/>
    </source>
</evidence>
<evidence type="ECO:0000256" key="3">
    <source>
        <dbReference type="ARBA" id="ARBA00023100"/>
    </source>
</evidence>
<reference evidence="9" key="2">
    <citation type="journal article" date="2021" name="Front. Microbiol.">
        <title>Comprehensive Comparative Genomics and Phenotyping of Methylobacterium Species.</title>
        <authorList>
            <person name="Alessa O."/>
            <person name="Ogura Y."/>
            <person name="Fujitani Y."/>
            <person name="Takami H."/>
            <person name="Hayashi T."/>
            <person name="Sahin N."/>
            <person name="Tani A."/>
        </authorList>
    </citation>
    <scope>NUCLEOTIDE SEQUENCE</scope>
    <source>
        <strain evidence="9">DSM 22415</strain>
    </source>
</reference>
<reference evidence="10 11" key="1">
    <citation type="submission" date="2019-06" db="EMBL/GenBank/DDBJ databases">
        <authorList>
            <person name="Rodrigo-Torres L."/>
            <person name="Arahal R. D."/>
            <person name="Lucena T."/>
        </authorList>
    </citation>
    <scope>NUCLEOTIDE SEQUENCE [LARGE SCALE GENOMIC DNA]</scope>
    <source>
        <strain evidence="10 11">SW08-7</strain>
    </source>
</reference>
<dbReference type="InterPro" id="IPR006118">
    <property type="entry name" value="Recombinase_CS"/>
</dbReference>
<dbReference type="GO" id="GO:0000150">
    <property type="term" value="F:DNA strand exchange activity"/>
    <property type="evidence" value="ECO:0007669"/>
    <property type="project" value="UniProtKB-KW"/>
</dbReference>
<evidence type="ECO:0000313" key="9">
    <source>
        <dbReference type="EMBL" id="GJD58594.1"/>
    </source>
</evidence>
<name>A0A564G5E2_9HYPH</name>
<dbReference type="PANTHER" id="PTHR30461:SF2">
    <property type="entry name" value="SERINE RECOMBINASE PINE-RELATED"/>
    <property type="match status" value="1"/>
</dbReference>
<keyword evidence="4" id="KW-0238">DNA-binding</keyword>
<dbReference type="Proteomes" id="UP001055303">
    <property type="component" value="Unassembled WGS sequence"/>
</dbReference>
<evidence type="ECO:0000256" key="1">
    <source>
        <dbReference type="ARBA" id="ARBA00009913"/>
    </source>
</evidence>
<evidence type="ECO:0000256" key="5">
    <source>
        <dbReference type="ARBA" id="ARBA00023172"/>
    </source>
</evidence>
<dbReference type="CDD" id="cd00569">
    <property type="entry name" value="HTH_Hin_like"/>
    <property type="match status" value="1"/>
</dbReference>
<dbReference type="InterPro" id="IPR006119">
    <property type="entry name" value="Resolv_N"/>
</dbReference>
<dbReference type="PROSITE" id="PS00397">
    <property type="entry name" value="RECOMBINASES_1"/>
    <property type="match status" value="1"/>
</dbReference>
<accession>A0A564G5E2</accession>
<dbReference type="Gene3D" id="3.40.50.1390">
    <property type="entry name" value="Resolvase, N-terminal catalytic domain"/>
    <property type="match status" value="1"/>
</dbReference>
<protein>
    <submittedName>
        <fullName evidence="10">DNA-invertase hin</fullName>
    </submittedName>
</protein>
<dbReference type="SUPFAM" id="SSF46689">
    <property type="entry name" value="Homeodomain-like"/>
    <property type="match status" value="1"/>
</dbReference>
<evidence type="ECO:0000313" key="10">
    <source>
        <dbReference type="EMBL" id="VUF15527.1"/>
    </source>
</evidence>
<evidence type="ECO:0000256" key="2">
    <source>
        <dbReference type="ARBA" id="ARBA00022908"/>
    </source>
</evidence>
<evidence type="ECO:0000256" key="4">
    <source>
        <dbReference type="ARBA" id="ARBA00023125"/>
    </source>
</evidence>
<dbReference type="InterPro" id="IPR050639">
    <property type="entry name" value="SSR_resolvase"/>
</dbReference>
<dbReference type="OrthoDB" id="9800103at2"/>
<dbReference type="SMART" id="SM00857">
    <property type="entry name" value="Resolvase"/>
    <property type="match status" value="1"/>
</dbReference>
<gene>
    <name evidence="10" type="primary">hin_4</name>
    <name evidence="9" type="synonym">hin_1</name>
    <name evidence="9" type="ORF">IFDJLNFL_4515</name>
    <name evidence="10" type="ORF">MTDSW087_05270</name>
</gene>
<dbReference type="GO" id="GO:0015074">
    <property type="term" value="P:DNA integration"/>
    <property type="evidence" value="ECO:0007669"/>
    <property type="project" value="UniProtKB-KW"/>
</dbReference>
<organism evidence="10 11">
    <name type="scientific">Methylobacterium dankookense</name>
    <dbReference type="NCBI Taxonomy" id="560405"/>
    <lineage>
        <taxon>Bacteria</taxon>
        <taxon>Pseudomonadati</taxon>
        <taxon>Pseudomonadota</taxon>
        <taxon>Alphaproteobacteria</taxon>
        <taxon>Hyphomicrobiales</taxon>
        <taxon>Methylobacteriaceae</taxon>
        <taxon>Methylobacterium</taxon>
    </lineage>
</organism>
<evidence type="ECO:0000313" key="11">
    <source>
        <dbReference type="Proteomes" id="UP000401717"/>
    </source>
</evidence>
<dbReference type="GO" id="GO:0003677">
    <property type="term" value="F:DNA binding"/>
    <property type="evidence" value="ECO:0007669"/>
    <property type="project" value="UniProtKB-KW"/>
</dbReference>